<dbReference type="EMBL" id="CAJVPP010017947">
    <property type="protein sequence ID" value="CAG8734074.1"/>
    <property type="molecule type" value="Genomic_DNA"/>
</dbReference>
<reference evidence="1" key="1">
    <citation type="submission" date="2021-06" db="EMBL/GenBank/DDBJ databases">
        <authorList>
            <person name="Kallberg Y."/>
            <person name="Tangrot J."/>
            <person name="Rosling A."/>
        </authorList>
    </citation>
    <scope>NUCLEOTIDE SEQUENCE</scope>
    <source>
        <strain evidence="1">87-6 pot B 2015</strain>
    </source>
</reference>
<gene>
    <name evidence="1" type="ORF">FMOSSE_LOCUS15794</name>
</gene>
<dbReference type="Proteomes" id="UP000789375">
    <property type="component" value="Unassembled WGS sequence"/>
</dbReference>
<comment type="caution">
    <text evidence="1">The sequence shown here is derived from an EMBL/GenBank/DDBJ whole genome shotgun (WGS) entry which is preliminary data.</text>
</comment>
<protein>
    <submittedName>
        <fullName evidence="1">13492_t:CDS:1</fullName>
    </submittedName>
</protein>
<accession>A0A9N9NHP9</accession>
<evidence type="ECO:0000313" key="2">
    <source>
        <dbReference type="Proteomes" id="UP000789375"/>
    </source>
</evidence>
<evidence type="ECO:0000313" key="1">
    <source>
        <dbReference type="EMBL" id="CAG8734074.1"/>
    </source>
</evidence>
<dbReference type="AlphaFoldDB" id="A0A9N9NHP9"/>
<sequence>HQFAKINEILQDIMRMESLQIQEYYHSYQPTDDPRTKMRMNQEIIDE</sequence>
<keyword evidence="2" id="KW-1185">Reference proteome</keyword>
<proteinExistence type="predicted"/>
<name>A0A9N9NHP9_FUNMO</name>
<feature type="non-terminal residue" evidence="1">
    <location>
        <position position="1"/>
    </location>
</feature>
<organism evidence="1 2">
    <name type="scientific">Funneliformis mosseae</name>
    <name type="common">Endomycorrhizal fungus</name>
    <name type="synonym">Glomus mosseae</name>
    <dbReference type="NCBI Taxonomy" id="27381"/>
    <lineage>
        <taxon>Eukaryota</taxon>
        <taxon>Fungi</taxon>
        <taxon>Fungi incertae sedis</taxon>
        <taxon>Mucoromycota</taxon>
        <taxon>Glomeromycotina</taxon>
        <taxon>Glomeromycetes</taxon>
        <taxon>Glomerales</taxon>
        <taxon>Glomeraceae</taxon>
        <taxon>Funneliformis</taxon>
    </lineage>
</organism>